<accession>A0AAV6J3N9</accession>
<name>A0AAV6J3N9_9ERIC</name>
<gene>
    <name evidence="2" type="ORF">RHGRI_022926</name>
</gene>
<sequence>MARLTKRERRKKANRKTLVAVLCMMRVVNTVVQLYLLITDLIAERHRQRLRQKPHLRPNPNYYQHQIDALNRLVRQSDTTCHNQLRVNKHTFMTLCHLLTQNGLESSRNVTVVEKVAIFLWIIAHHTKNRRTILQFWRSGETISRHFNSILIAVLRLHNVLWYHPQPIPANEPDARWKWFEVHKWHMVSYSNAPIDYKN</sequence>
<dbReference type="InterPro" id="IPR058353">
    <property type="entry name" value="DUF8040"/>
</dbReference>
<proteinExistence type="predicted"/>
<protein>
    <recommendedName>
        <fullName evidence="1">DUF8040 domain-containing protein</fullName>
    </recommendedName>
</protein>
<organism evidence="2 3">
    <name type="scientific">Rhododendron griersonianum</name>
    <dbReference type="NCBI Taxonomy" id="479676"/>
    <lineage>
        <taxon>Eukaryota</taxon>
        <taxon>Viridiplantae</taxon>
        <taxon>Streptophyta</taxon>
        <taxon>Embryophyta</taxon>
        <taxon>Tracheophyta</taxon>
        <taxon>Spermatophyta</taxon>
        <taxon>Magnoliopsida</taxon>
        <taxon>eudicotyledons</taxon>
        <taxon>Gunneridae</taxon>
        <taxon>Pentapetalae</taxon>
        <taxon>asterids</taxon>
        <taxon>Ericales</taxon>
        <taxon>Ericaceae</taxon>
        <taxon>Ericoideae</taxon>
        <taxon>Rhodoreae</taxon>
        <taxon>Rhododendron</taxon>
    </lineage>
</organism>
<evidence type="ECO:0000313" key="3">
    <source>
        <dbReference type="Proteomes" id="UP000823749"/>
    </source>
</evidence>
<evidence type="ECO:0000259" key="1">
    <source>
        <dbReference type="Pfam" id="PF26138"/>
    </source>
</evidence>
<dbReference type="PANTHER" id="PTHR22930">
    <property type="match status" value="1"/>
</dbReference>
<reference evidence="2" key="1">
    <citation type="submission" date="2020-08" db="EMBL/GenBank/DDBJ databases">
        <title>Plant Genome Project.</title>
        <authorList>
            <person name="Zhang R.-G."/>
        </authorList>
    </citation>
    <scope>NUCLEOTIDE SEQUENCE</scope>
    <source>
        <strain evidence="2">WSP0</strain>
        <tissue evidence="2">Leaf</tissue>
    </source>
</reference>
<dbReference type="Pfam" id="PF26138">
    <property type="entry name" value="DUF8040"/>
    <property type="match status" value="1"/>
</dbReference>
<dbReference type="AlphaFoldDB" id="A0AAV6J3N9"/>
<comment type="caution">
    <text evidence="2">The sequence shown here is derived from an EMBL/GenBank/DDBJ whole genome shotgun (WGS) entry which is preliminary data.</text>
</comment>
<dbReference type="EMBL" id="JACTNZ010000008">
    <property type="protein sequence ID" value="KAG5534982.1"/>
    <property type="molecule type" value="Genomic_DNA"/>
</dbReference>
<dbReference type="PANTHER" id="PTHR22930:SF293">
    <property type="entry name" value="PROTEIN ALP1-LIKE"/>
    <property type="match status" value="1"/>
</dbReference>
<evidence type="ECO:0000313" key="2">
    <source>
        <dbReference type="EMBL" id="KAG5534982.1"/>
    </source>
</evidence>
<keyword evidence="3" id="KW-1185">Reference proteome</keyword>
<dbReference type="InterPro" id="IPR045249">
    <property type="entry name" value="HARBI1-like"/>
</dbReference>
<feature type="domain" description="DUF8040" evidence="1">
    <location>
        <begin position="71"/>
        <end position="155"/>
    </location>
</feature>
<dbReference type="Proteomes" id="UP000823749">
    <property type="component" value="Chromosome 8"/>
</dbReference>